<sequence>MQEFIYFNNGALDFPLNEKIQVVTNSEDLKDNTYLISNSINAKSEFLAPEIDFYIKNSKDSLASKITNVSALYEINATKFDFSQDLPQNIEISNSLMIIYDDIEDYKSFIENLNKNEFELYKVESKLIKEIKNSIGNFEVIVNSNDKDIKLPTSQIVWFNQSLKKTKTGIFDPNILGVENTLEKIRDNIDSFSFKKTILYDKSICQYDDRRVSETCSKCEEVCPTNAITKDDKNKKLVFSYVDCIACGECVSACPSGSLNSAATSRESLYEISLFYKNRHPLIISSNVDLNSVDTDLKENVFPLVTTGDIFDEVIFLTYLQVSSSQLVYFSENISKGSKESIRILNDIYLKKYNKKAIYLVENKEDLEHALSEVSFIENSYFNFNQSELKKREIFAQRLQKVVGNDDLGVVKTGENIHYGRVLVNEPNCTLCLSCVGACNVDALFANEADFTLRVNPSVCTGCGYCEVVCPEKDCLTIKQDEIELSPVWFTESILAKDKLFACVECGKEFATTKAIEKIASIMGPIFAKQSETKKRTLYCCEDCKAKIMIKQGLLDA</sequence>
<keyword evidence="4" id="KW-0411">Iron-sulfur</keyword>
<accession>A0A366MPL1</accession>
<keyword evidence="7" id="KW-1185">Reference proteome</keyword>
<dbReference type="Pfam" id="PF12838">
    <property type="entry name" value="Fer4_7"/>
    <property type="match status" value="1"/>
</dbReference>
<organism evidence="6 7">
    <name type="scientific">Aliarcobacter vitoriensis</name>
    <dbReference type="NCBI Taxonomy" id="2011099"/>
    <lineage>
        <taxon>Bacteria</taxon>
        <taxon>Pseudomonadati</taxon>
        <taxon>Campylobacterota</taxon>
        <taxon>Epsilonproteobacteria</taxon>
        <taxon>Campylobacterales</taxon>
        <taxon>Arcobacteraceae</taxon>
        <taxon>Aliarcobacter</taxon>
    </lineage>
</organism>
<keyword evidence="2" id="KW-0479">Metal-binding</keyword>
<evidence type="ECO:0000256" key="1">
    <source>
        <dbReference type="ARBA" id="ARBA00022485"/>
    </source>
</evidence>
<reference evidence="6 7" key="1">
    <citation type="submission" date="2017-10" db="EMBL/GenBank/DDBJ databases">
        <title>Genomics of the genus Arcobacter.</title>
        <authorList>
            <person name="Perez-Cataluna A."/>
            <person name="Figueras M.J."/>
        </authorList>
    </citation>
    <scope>NUCLEOTIDE SEQUENCE [LARGE SCALE GENOMIC DNA]</scope>
    <source>
        <strain evidence="6 7">CECT 9230</strain>
    </source>
</reference>
<evidence type="ECO:0000259" key="5">
    <source>
        <dbReference type="PROSITE" id="PS51379"/>
    </source>
</evidence>
<dbReference type="Proteomes" id="UP000252669">
    <property type="component" value="Unassembled WGS sequence"/>
</dbReference>
<feature type="domain" description="4Fe-4S ferredoxin-type" evidence="5">
    <location>
        <begin position="235"/>
        <end position="264"/>
    </location>
</feature>
<keyword evidence="1" id="KW-0004">4Fe-4S</keyword>
<dbReference type="PANTHER" id="PTHR24960:SF79">
    <property type="entry name" value="PHOTOSYSTEM I IRON-SULFUR CENTER"/>
    <property type="match status" value="1"/>
</dbReference>
<dbReference type="Pfam" id="PF13237">
    <property type="entry name" value="Fer4_10"/>
    <property type="match status" value="1"/>
</dbReference>
<dbReference type="InterPro" id="IPR017900">
    <property type="entry name" value="4Fe4S_Fe_S_CS"/>
</dbReference>
<gene>
    <name evidence="6" type="ORF">CRU91_11790</name>
</gene>
<evidence type="ECO:0000313" key="6">
    <source>
        <dbReference type="EMBL" id="RBQ27957.1"/>
    </source>
</evidence>
<dbReference type="OrthoDB" id="9808559at2"/>
<evidence type="ECO:0000256" key="3">
    <source>
        <dbReference type="ARBA" id="ARBA00023004"/>
    </source>
</evidence>
<dbReference type="Gene3D" id="3.30.70.20">
    <property type="match status" value="2"/>
</dbReference>
<dbReference type="InterPro" id="IPR017896">
    <property type="entry name" value="4Fe4S_Fe-S-bd"/>
</dbReference>
<dbReference type="InterPro" id="IPR050157">
    <property type="entry name" value="PSI_iron-sulfur_center"/>
</dbReference>
<evidence type="ECO:0000313" key="7">
    <source>
        <dbReference type="Proteomes" id="UP000252669"/>
    </source>
</evidence>
<keyword evidence="3" id="KW-0408">Iron</keyword>
<feature type="domain" description="4Fe-4S ferredoxin-type" evidence="5">
    <location>
        <begin position="451"/>
        <end position="481"/>
    </location>
</feature>
<dbReference type="PANTHER" id="PTHR24960">
    <property type="entry name" value="PHOTOSYSTEM I IRON-SULFUR CENTER-RELATED"/>
    <property type="match status" value="1"/>
</dbReference>
<dbReference type="RefSeq" id="WP_113895417.1">
    <property type="nucleotide sequence ID" value="NZ_JANJGA010000025.1"/>
</dbReference>
<protein>
    <submittedName>
        <fullName evidence="6">4Fe-4S ferredoxin</fullName>
    </submittedName>
</protein>
<evidence type="ECO:0000256" key="2">
    <source>
        <dbReference type="ARBA" id="ARBA00022723"/>
    </source>
</evidence>
<feature type="domain" description="4Fe-4S ferredoxin-type" evidence="5">
    <location>
        <begin position="420"/>
        <end position="449"/>
    </location>
</feature>
<dbReference type="EMBL" id="PDKB01000030">
    <property type="protein sequence ID" value="RBQ27957.1"/>
    <property type="molecule type" value="Genomic_DNA"/>
</dbReference>
<comment type="caution">
    <text evidence="6">The sequence shown here is derived from an EMBL/GenBank/DDBJ whole genome shotgun (WGS) entry which is preliminary data.</text>
</comment>
<dbReference type="AlphaFoldDB" id="A0A366MPL1"/>
<dbReference type="PROSITE" id="PS51379">
    <property type="entry name" value="4FE4S_FER_2"/>
    <property type="match status" value="4"/>
</dbReference>
<proteinExistence type="predicted"/>
<dbReference type="GO" id="GO:0046872">
    <property type="term" value="F:metal ion binding"/>
    <property type="evidence" value="ECO:0007669"/>
    <property type="project" value="UniProtKB-KW"/>
</dbReference>
<name>A0A366MPL1_9BACT</name>
<feature type="domain" description="4Fe-4S ferredoxin-type" evidence="5">
    <location>
        <begin position="203"/>
        <end position="233"/>
    </location>
</feature>
<dbReference type="PROSITE" id="PS00198">
    <property type="entry name" value="4FE4S_FER_1"/>
    <property type="match status" value="2"/>
</dbReference>
<dbReference type="GO" id="GO:0051539">
    <property type="term" value="F:4 iron, 4 sulfur cluster binding"/>
    <property type="evidence" value="ECO:0007669"/>
    <property type="project" value="UniProtKB-KW"/>
</dbReference>
<evidence type="ECO:0000256" key="4">
    <source>
        <dbReference type="ARBA" id="ARBA00023014"/>
    </source>
</evidence>
<dbReference type="SUPFAM" id="SSF54862">
    <property type="entry name" value="4Fe-4S ferredoxins"/>
    <property type="match status" value="2"/>
</dbReference>